<name>A0ABY5WEI3_9RHOB</name>
<gene>
    <name evidence="1" type="ORF">K3718_09700</name>
</gene>
<evidence type="ECO:0000313" key="1">
    <source>
        <dbReference type="EMBL" id="UWQ39868.1"/>
    </source>
</evidence>
<keyword evidence="2" id="KW-1185">Reference proteome</keyword>
<keyword evidence="1" id="KW-0808">Transferase</keyword>
<evidence type="ECO:0000313" key="2">
    <source>
        <dbReference type="Proteomes" id="UP001058514"/>
    </source>
</evidence>
<keyword evidence="1" id="KW-0032">Aminotransferase</keyword>
<dbReference type="RefSeq" id="WP_259963398.1">
    <property type="nucleotide sequence ID" value="NZ_CP081051.1"/>
</dbReference>
<protein>
    <submittedName>
        <fullName evidence="1">Aspartate aminotransferase</fullName>
    </submittedName>
</protein>
<accession>A0ABY5WEI3</accession>
<dbReference type="EMBL" id="CP081051">
    <property type="protein sequence ID" value="UWQ39868.1"/>
    <property type="molecule type" value="Genomic_DNA"/>
</dbReference>
<organism evidence="1 2">
    <name type="scientific">Leisingera aquaemixtae</name>
    <dbReference type="NCBI Taxonomy" id="1396826"/>
    <lineage>
        <taxon>Bacteria</taxon>
        <taxon>Pseudomonadati</taxon>
        <taxon>Pseudomonadota</taxon>
        <taxon>Alphaproteobacteria</taxon>
        <taxon>Rhodobacterales</taxon>
        <taxon>Roseobacteraceae</taxon>
        <taxon>Leisingera</taxon>
    </lineage>
</organism>
<dbReference type="Proteomes" id="UP001058514">
    <property type="component" value="Chromosome"/>
</dbReference>
<reference evidence="1" key="1">
    <citation type="submission" date="2021-08" db="EMBL/GenBank/DDBJ databases">
        <authorList>
            <person name="Nwanade C."/>
            <person name="Wang M."/>
            <person name="Masoudi A."/>
            <person name="Yu Z."/>
            <person name="Liu J."/>
        </authorList>
    </citation>
    <scope>NUCLEOTIDE SEQUENCE</scope>
    <source>
        <strain evidence="1">S166</strain>
    </source>
</reference>
<sequence length="76" mass="8716">MVKPGSALSPDIWLRDIFACKAVQNGQVLRRKIRDIERYAGMEAFLAEVRTRGFQAVLNREQVVVFCNRAPIRKLV</sequence>
<dbReference type="GO" id="GO:0008483">
    <property type="term" value="F:transaminase activity"/>
    <property type="evidence" value="ECO:0007669"/>
    <property type="project" value="UniProtKB-KW"/>
</dbReference>
<proteinExistence type="predicted"/>